<dbReference type="PROSITE" id="PS51257">
    <property type="entry name" value="PROKAR_LIPOPROTEIN"/>
    <property type="match status" value="1"/>
</dbReference>
<reference evidence="4 5" key="1">
    <citation type="journal article" date="2018" name="Int. J. Syst. Evol. Microbiol.">
        <title>Mesosutterella multiformis gen. nov., sp. nov., a member of the family Sutterellaceae and Sutterella megalosphaeroides sp. nov., isolated from human faeces.</title>
        <authorList>
            <person name="Sakamoto M."/>
            <person name="Ikeyama N."/>
            <person name="Kunihiro T."/>
            <person name="Iino T."/>
            <person name="Yuki M."/>
            <person name="Ohkuma M."/>
        </authorList>
    </citation>
    <scope>NUCLEOTIDE SEQUENCE [LARGE SCALE GENOMIC DNA]</scope>
    <source>
        <strain evidence="4 5">6FBBBH3</strain>
    </source>
</reference>
<evidence type="ECO:0000313" key="5">
    <source>
        <dbReference type="Proteomes" id="UP000271003"/>
    </source>
</evidence>
<name>A0A2Z6ICT2_9BURK</name>
<dbReference type="OrthoDB" id="9785326at2"/>
<organism evidence="4 5">
    <name type="scientific">Sutterella megalosphaeroides</name>
    <dbReference type="NCBI Taxonomy" id="2494234"/>
    <lineage>
        <taxon>Bacteria</taxon>
        <taxon>Pseudomonadati</taxon>
        <taxon>Pseudomonadota</taxon>
        <taxon>Betaproteobacteria</taxon>
        <taxon>Burkholderiales</taxon>
        <taxon>Sutterellaceae</taxon>
        <taxon>Sutterella</taxon>
    </lineage>
</organism>
<dbReference type="PANTHER" id="PTHR30035">
    <property type="entry name" value="LIPOPROTEIN VACJ-RELATED"/>
    <property type="match status" value="1"/>
</dbReference>
<dbReference type="PANTHER" id="PTHR30035:SF3">
    <property type="entry name" value="INTERMEMBRANE PHOSPHOLIPID TRANSPORT SYSTEM LIPOPROTEIN MLAA"/>
    <property type="match status" value="1"/>
</dbReference>
<dbReference type="InterPro" id="IPR007428">
    <property type="entry name" value="MlaA"/>
</dbReference>
<dbReference type="AlphaFoldDB" id="A0A2Z6ICT2"/>
<sequence>MNNKRPVGVLLGCAAVALLATGCAEIPSNAGENPADPWETMNRHVWSFNDGIDRAVLKPAAEGYVKVTPEIVRTGVSNAFDNLFVPSHALNNTLQGKVDDGIGSVFRFLVNTTFGIGGLFDVASRIGLEAKPEDFGQTLGAWGVPSGPYVVLPLLGPSSTRDMWRFAEEFGTSPLTYALWHEDWYWSTGIGALTVVEARARLLPLEDIRKNTVDDYVAVRDAYLAQRRMLVNDGKVDEAEELQSLTALPVDDEE</sequence>
<evidence type="ECO:0000256" key="1">
    <source>
        <dbReference type="ARBA" id="ARBA00010634"/>
    </source>
</evidence>
<evidence type="ECO:0000256" key="3">
    <source>
        <dbReference type="SAM" id="SignalP"/>
    </source>
</evidence>
<dbReference type="Proteomes" id="UP000271003">
    <property type="component" value="Chromosome"/>
</dbReference>
<evidence type="ECO:0000313" key="4">
    <source>
        <dbReference type="EMBL" id="BBF22436.1"/>
    </source>
</evidence>
<dbReference type="GO" id="GO:0016020">
    <property type="term" value="C:membrane"/>
    <property type="evidence" value="ECO:0007669"/>
    <property type="project" value="InterPro"/>
</dbReference>
<dbReference type="RefSeq" id="WP_120176137.1">
    <property type="nucleotide sequence ID" value="NZ_AP018786.1"/>
</dbReference>
<proteinExistence type="inferred from homology"/>
<keyword evidence="2 3" id="KW-0732">Signal</keyword>
<dbReference type="EMBL" id="AP018786">
    <property type="protein sequence ID" value="BBF22436.1"/>
    <property type="molecule type" value="Genomic_DNA"/>
</dbReference>
<dbReference type="GO" id="GO:0120010">
    <property type="term" value="P:intermembrane phospholipid transfer"/>
    <property type="evidence" value="ECO:0007669"/>
    <property type="project" value="TreeGrafter"/>
</dbReference>
<dbReference type="PRINTS" id="PR01805">
    <property type="entry name" value="VACJLIPOPROT"/>
</dbReference>
<dbReference type="KEGG" id="sutt:SUTMEG_03270"/>
<keyword evidence="4" id="KW-0449">Lipoprotein</keyword>
<comment type="similarity">
    <text evidence="1">Belongs to the MlaA family.</text>
</comment>
<accession>A0A2Z6ICT2</accession>
<gene>
    <name evidence="4" type="ORF">SUTMEG_03270</name>
</gene>
<evidence type="ECO:0000256" key="2">
    <source>
        <dbReference type="ARBA" id="ARBA00022729"/>
    </source>
</evidence>
<protein>
    <submittedName>
        <fullName evidence="4">Lipoprotein</fullName>
    </submittedName>
</protein>
<dbReference type="Pfam" id="PF04333">
    <property type="entry name" value="MlaA"/>
    <property type="match status" value="1"/>
</dbReference>
<feature type="chain" id="PRO_5016299164" evidence="3">
    <location>
        <begin position="31"/>
        <end position="254"/>
    </location>
</feature>
<keyword evidence="5" id="KW-1185">Reference proteome</keyword>
<feature type="signal peptide" evidence="3">
    <location>
        <begin position="1"/>
        <end position="30"/>
    </location>
</feature>